<evidence type="ECO:0000313" key="1">
    <source>
        <dbReference type="EMBL" id="KAF2767776.1"/>
    </source>
</evidence>
<keyword evidence="2" id="KW-1185">Reference proteome</keyword>
<protein>
    <submittedName>
        <fullName evidence="1">Uncharacterized protein</fullName>
    </submittedName>
</protein>
<dbReference type="Proteomes" id="UP000799436">
    <property type="component" value="Unassembled WGS sequence"/>
</dbReference>
<dbReference type="EMBL" id="ML995852">
    <property type="protein sequence ID" value="KAF2767776.1"/>
    <property type="molecule type" value="Genomic_DNA"/>
</dbReference>
<evidence type="ECO:0000313" key="2">
    <source>
        <dbReference type="Proteomes" id="UP000799436"/>
    </source>
</evidence>
<accession>A0A6G1L4M7</accession>
<dbReference type="AlphaFoldDB" id="A0A6G1L4M7"/>
<organism evidence="1 2">
    <name type="scientific">Teratosphaeria nubilosa</name>
    <dbReference type="NCBI Taxonomy" id="161662"/>
    <lineage>
        <taxon>Eukaryota</taxon>
        <taxon>Fungi</taxon>
        <taxon>Dikarya</taxon>
        <taxon>Ascomycota</taxon>
        <taxon>Pezizomycotina</taxon>
        <taxon>Dothideomycetes</taxon>
        <taxon>Dothideomycetidae</taxon>
        <taxon>Mycosphaerellales</taxon>
        <taxon>Teratosphaeriaceae</taxon>
        <taxon>Teratosphaeria</taxon>
    </lineage>
</organism>
<reference evidence="1" key="1">
    <citation type="journal article" date="2020" name="Stud. Mycol.">
        <title>101 Dothideomycetes genomes: a test case for predicting lifestyles and emergence of pathogens.</title>
        <authorList>
            <person name="Haridas S."/>
            <person name="Albert R."/>
            <person name="Binder M."/>
            <person name="Bloem J."/>
            <person name="Labutti K."/>
            <person name="Salamov A."/>
            <person name="Andreopoulos B."/>
            <person name="Baker S."/>
            <person name="Barry K."/>
            <person name="Bills G."/>
            <person name="Bluhm B."/>
            <person name="Cannon C."/>
            <person name="Castanera R."/>
            <person name="Culley D."/>
            <person name="Daum C."/>
            <person name="Ezra D."/>
            <person name="Gonzalez J."/>
            <person name="Henrissat B."/>
            <person name="Kuo A."/>
            <person name="Liang C."/>
            <person name="Lipzen A."/>
            <person name="Lutzoni F."/>
            <person name="Magnuson J."/>
            <person name="Mondo S."/>
            <person name="Nolan M."/>
            <person name="Ohm R."/>
            <person name="Pangilinan J."/>
            <person name="Park H.-J."/>
            <person name="Ramirez L."/>
            <person name="Alfaro M."/>
            <person name="Sun H."/>
            <person name="Tritt A."/>
            <person name="Yoshinaga Y."/>
            <person name="Zwiers L.-H."/>
            <person name="Turgeon B."/>
            <person name="Goodwin S."/>
            <person name="Spatafora J."/>
            <person name="Crous P."/>
            <person name="Grigoriev I."/>
        </authorList>
    </citation>
    <scope>NUCLEOTIDE SEQUENCE</scope>
    <source>
        <strain evidence="1">CBS 116005</strain>
    </source>
</reference>
<gene>
    <name evidence="1" type="ORF">EJ03DRAFT_143434</name>
</gene>
<sequence length="201" mass="22708">MHPWTRPLSLEWLPVTWEKRPAARPVKHAELSESNKVLPFPISPYIIDFPGAVHPAQIPPSSQIALRDVHFESTNAFPTYPEPLTDTIPAKYVQTGQHNWIVESMIAYQTFISWVYLLIAERRAGRESRELGSVDGAWCSCVWRDKSGLNALLRHVVCDTAVHWTGQQLVCVRDVCRLLSDAGCCGRVECRHCRADISMSS</sequence>
<name>A0A6G1L4M7_9PEZI</name>
<proteinExistence type="predicted"/>